<accession>A0A9N9IQ78</accession>
<evidence type="ECO:0000313" key="1">
    <source>
        <dbReference type="EMBL" id="CAG8744140.1"/>
    </source>
</evidence>
<dbReference type="EMBL" id="CAJVPY010014013">
    <property type="protein sequence ID" value="CAG8744140.1"/>
    <property type="molecule type" value="Genomic_DNA"/>
</dbReference>
<evidence type="ECO:0000313" key="2">
    <source>
        <dbReference type="Proteomes" id="UP000789405"/>
    </source>
</evidence>
<name>A0A9N9IQ78_9GLOM</name>
<reference evidence="1" key="1">
    <citation type="submission" date="2021-06" db="EMBL/GenBank/DDBJ databases">
        <authorList>
            <person name="Kallberg Y."/>
            <person name="Tangrot J."/>
            <person name="Rosling A."/>
        </authorList>
    </citation>
    <scope>NUCLEOTIDE SEQUENCE</scope>
    <source>
        <strain evidence="1">MA453B</strain>
    </source>
</reference>
<protein>
    <submittedName>
        <fullName evidence="1">22574_t:CDS:1</fullName>
    </submittedName>
</protein>
<comment type="caution">
    <text evidence="1">The sequence shown here is derived from an EMBL/GenBank/DDBJ whole genome shotgun (WGS) entry which is preliminary data.</text>
</comment>
<dbReference type="Proteomes" id="UP000789405">
    <property type="component" value="Unassembled WGS sequence"/>
</dbReference>
<gene>
    <name evidence="1" type="ORF">DERYTH_LOCUS16277</name>
</gene>
<keyword evidence="2" id="KW-1185">Reference proteome</keyword>
<dbReference type="AlphaFoldDB" id="A0A9N9IQ78"/>
<sequence length="266" mass="30671">MPCYADTIVKMKYACQTVKKEDNLIVIWAIGLYPMEYENSEIEMVQFVPINSTNRDLEFQAIFERNSFFFVGGKIVFSFYKNNKRPKMIVLILTNLAILNKVVKSNKCSLAVSFIGVPQELLSVFESDETAIFSVLINIVKKSLIFIVGQIEVILNEFYIYTKDINLIDFNNFKRKIFDNSSDCSSNDVNMTRSKLLSMHHNINKNLKDIYKDDVYSSSKRVRVESCDEVDQFDDIGCCSFDAINSNINEIRQDKSFDNVSSEKSF</sequence>
<organism evidence="1 2">
    <name type="scientific">Dentiscutata erythropus</name>
    <dbReference type="NCBI Taxonomy" id="1348616"/>
    <lineage>
        <taxon>Eukaryota</taxon>
        <taxon>Fungi</taxon>
        <taxon>Fungi incertae sedis</taxon>
        <taxon>Mucoromycota</taxon>
        <taxon>Glomeromycotina</taxon>
        <taxon>Glomeromycetes</taxon>
        <taxon>Diversisporales</taxon>
        <taxon>Gigasporaceae</taxon>
        <taxon>Dentiscutata</taxon>
    </lineage>
</organism>
<proteinExistence type="predicted"/>